<name>A0ACA9SX27_9GLOM</name>
<proteinExistence type="predicted"/>
<feature type="non-terminal residue" evidence="1">
    <location>
        <position position="172"/>
    </location>
</feature>
<comment type="caution">
    <text evidence="1">The sequence shown here is derived from an EMBL/GenBank/DDBJ whole genome shotgun (WGS) entry which is preliminary data.</text>
</comment>
<keyword evidence="2" id="KW-1185">Reference proteome</keyword>
<dbReference type="Proteomes" id="UP000789920">
    <property type="component" value="Unassembled WGS sequence"/>
</dbReference>
<reference evidence="1" key="1">
    <citation type="submission" date="2021-06" db="EMBL/GenBank/DDBJ databases">
        <authorList>
            <person name="Kallberg Y."/>
            <person name="Tangrot J."/>
            <person name="Rosling A."/>
        </authorList>
    </citation>
    <scope>NUCLEOTIDE SEQUENCE</scope>
    <source>
        <strain evidence="1">MA461A</strain>
    </source>
</reference>
<accession>A0ACA9SX27</accession>
<dbReference type="EMBL" id="CAJVQC010166325">
    <property type="protein sequence ID" value="CAG8849581.1"/>
    <property type="molecule type" value="Genomic_DNA"/>
</dbReference>
<organism evidence="1 2">
    <name type="scientific">Racocetra persica</name>
    <dbReference type="NCBI Taxonomy" id="160502"/>
    <lineage>
        <taxon>Eukaryota</taxon>
        <taxon>Fungi</taxon>
        <taxon>Fungi incertae sedis</taxon>
        <taxon>Mucoromycota</taxon>
        <taxon>Glomeromycotina</taxon>
        <taxon>Glomeromycetes</taxon>
        <taxon>Diversisporales</taxon>
        <taxon>Gigasporaceae</taxon>
        <taxon>Racocetra</taxon>
    </lineage>
</organism>
<sequence length="172" mass="19139">QDTTHVTKEEQDQLIVQSQEINEPRDVTVKTITDNVTVTSHNEEIPVNLEEAPECVTGKDGHVLSDKFVGKTDTYTTEEADNLLRDDHVENSSENAKEEQSEETHVSKEVITDYKTNGAIENMTTKLCDVTMTTILSKAQSEVESIGTSINHIDNQETGNTPKMFVIDATDK</sequence>
<gene>
    <name evidence="1" type="ORF">RPERSI_LOCUS35658</name>
</gene>
<evidence type="ECO:0000313" key="2">
    <source>
        <dbReference type="Proteomes" id="UP000789920"/>
    </source>
</evidence>
<protein>
    <submittedName>
        <fullName evidence="1">8628_t:CDS:1</fullName>
    </submittedName>
</protein>
<evidence type="ECO:0000313" key="1">
    <source>
        <dbReference type="EMBL" id="CAG8849581.1"/>
    </source>
</evidence>
<feature type="non-terminal residue" evidence="1">
    <location>
        <position position="1"/>
    </location>
</feature>